<name>A0A7R8YQT2_HERIL</name>
<comment type="subcellular location">
    <subcellularLocation>
        <location evidence="1">Mitochondrion</location>
    </subcellularLocation>
</comment>
<dbReference type="Pfam" id="PF02410">
    <property type="entry name" value="RsfS"/>
    <property type="match status" value="1"/>
</dbReference>
<dbReference type="AlphaFoldDB" id="A0A7R8YQT2"/>
<dbReference type="EMBL" id="LR899010">
    <property type="protein sequence ID" value="CAD7081721.1"/>
    <property type="molecule type" value="Genomic_DNA"/>
</dbReference>
<dbReference type="PANTHER" id="PTHR21043:SF0">
    <property type="entry name" value="MITOCHONDRIAL ASSEMBLY OF RIBOSOMAL LARGE SUBUNIT PROTEIN 1"/>
    <property type="match status" value="1"/>
</dbReference>
<gene>
    <name evidence="6" type="ORF">HERILL_LOCUS4814</name>
</gene>
<keyword evidence="3" id="KW-0496">Mitochondrion</keyword>
<dbReference type="GO" id="GO:0017148">
    <property type="term" value="P:negative regulation of translation"/>
    <property type="evidence" value="ECO:0007669"/>
    <property type="project" value="TreeGrafter"/>
</dbReference>
<dbReference type="InParanoid" id="A0A7R8YQT2"/>
<dbReference type="Proteomes" id="UP000594454">
    <property type="component" value="Chromosome 2"/>
</dbReference>
<evidence type="ECO:0000256" key="4">
    <source>
        <dbReference type="ARBA" id="ARBA00053669"/>
    </source>
</evidence>
<reference evidence="6 7" key="1">
    <citation type="submission" date="2020-11" db="EMBL/GenBank/DDBJ databases">
        <authorList>
            <person name="Wallbank WR R."/>
            <person name="Pardo Diaz C."/>
            <person name="Kozak K."/>
            <person name="Martin S."/>
            <person name="Jiggins C."/>
            <person name="Moest M."/>
            <person name="Warren A I."/>
            <person name="Generalovic N T."/>
            <person name="Byers J.R.P. K."/>
            <person name="Montejo-Kovacevich G."/>
            <person name="Yen C E."/>
        </authorList>
    </citation>
    <scope>NUCLEOTIDE SEQUENCE [LARGE SCALE GENOMIC DNA]</scope>
</reference>
<evidence type="ECO:0000256" key="3">
    <source>
        <dbReference type="ARBA" id="ARBA00023128"/>
    </source>
</evidence>
<dbReference type="FunCoup" id="A0A7R8YQT2">
    <property type="interactions" value="606"/>
</dbReference>
<dbReference type="InterPro" id="IPR004394">
    <property type="entry name" value="Iojap/RsfS/C7orf30"/>
</dbReference>
<keyword evidence="7" id="KW-1185">Reference proteome</keyword>
<accession>A0A7R8YQT2</accession>
<dbReference type="OrthoDB" id="21330at2759"/>
<dbReference type="InterPro" id="IPR043519">
    <property type="entry name" value="NT_sf"/>
</dbReference>
<comment type="similarity">
    <text evidence="2">Belongs to the Iojap/RsfS family.</text>
</comment>
<protein>
    <recommendedName>
        <fullName evidence="5">Mitochondrial assembly of ribosomal large subunit protein 1</fullName>
    </recommendedName>
</protein>
<proteinExistence type="inferred from homology"/>
<dbReference type="PANTHER" id="PTHR21043">
    <property type="entry name" value="IOJAP SUPERFAMILY ORTHOLOG"/>
    <property type="match status" value="1"/>
</dbReference>
<organism evidence="6 7">
    <name type="scientific">Hermetia illucens</name>
    <name type="common">Black soldier fly</name>
    <dbReference type="NCBI Taxonomy" id="343691"/>
    <lineage>
        <taxon>Eukaryota</taxon>
        <taxon>Metazoa</taxon>
        <taxon>Ecdysozoa</taxon>
        <taxon>Arthropoda</taxon>
        <taxon>Hexapoda</taxon>
        <taxon>Insecta</taxon>
        <taxon>Pterygota</taxon>
        <taxon>Neoptera</taxon>
        <taxon>Endopterygota</taxon>
        <taxon>Diptera</taxon>
        <taxon>Brachycera</taxon>
        <taxon>Stratiomyomorpha</taxon>
        <taxon>Stratiomyidae</taxon>
        <taxon>Hermetiinae</taxon>
        <taxon>Hermetia</taxon>
    </lineage>
</organism>
<dbReference type="NCBIfam" id="TIGR00090">
    <property type="entry name" value="rsfS_iojap_ybeB"/>
    <property type="match status" value="1"/>
</dbReference>
<evidence type="ECO:0000256" key="5">
    <source>
        <dbReference type="ARBA" id="ARBA00073331"/>
    </source>
</evidence>
<dbReference type="FunFam" id="3.30.460.10:FF:000018">
    <property type="entry name" value="Mitochondrial assembly of ribosomal large subunit 1"/>
    <property type="match status" value="1"/>
</dbReference>
<dbReference type="GO" id="GO:0043023">
    <property type="term" value="F:ribosomal large subunit binding"/>
    <property type="evidence" value="ECO:0007669"/>
    <property type="project" value="TreeGrafter"/>
</dbReference>
<dbReference type="GO" id="GO:0005739">
    <property type="term" value="C:mitochondrion"/>
    <property type="evidence" value="ECO:0007669"/>
    <property type="project" value="UniProtKB-SubCell"/>
</dbReference>
<dbReference type="GO" id="GO:0090071">
    <property type="term" value="P:negative regulation of ribosome biogenesis"/>
    <property type="evidence" value="ECO:0007669"/>
    <property type="project" value="TreeGrafter"/>
</dbReference>
<comment type="function">
    <text evidence="4">Required for normal mitochondrial ribosome function and mitochondrial translation. May play a role in ribosome biogenesis by preventing premature association of the 28S and 39S ribosomal subunits. Interacts with mitochondrial ribosomal protein uL14m (MRPL14), probably blocking formation of intersubunit bridge B8, preventing association of the 28S and 39S ribosomal subunits. Addition to isolated mitochondrial ribosomal subunits partially inhibits translation, probably by interfering with the association of the 28S and 39S ribosomal subunits and the formation of functional ribosomes. May also participate in the assembly and/or regulation of the stability of the large subunit of the mitochondrial ribosome. May function as a ribosomal silencing factor.</text>
</comment>
<dbReference type="SUPFAM" id="SSF81301">
    <property type="entry name" value="Nucleotidyltransferase"/>
    <property type="match status" value="1"/>
</dbReference>
<evidence type="ECO:0000313" key="6">
    <source>
        <dbReference type="EMBL" id="CAD7081721.1"/>
    </source>
</evidence>
<dbReference type="Gene3D" id="3.30.460.10">
    <property type="entry name" value="Beta Polymerase, domain 2"/>
    <property type="match status" value="1"/>
</dbReference>
<evidence type="ECO:0000313" key="7">
    <source>
        <dbReference type="Proteomes" id="UP000594454"/>
    </source>
</evidence>
<evidence type="ECO:0000256" key="2">
    <source>
        <dbReference type="ARBA" id="ARBA00010574"/>
    </source>
</evidence>
<dbReference type="OMA" id="NENDTPP"/>
<evidence type="ECO:0000256" key="1">
    <source>
        <dbReference type="ARBA" id="ARBA00004173"/>
    </source>
</evidence>
<dbReference type="HAMAP" id="MF_01477">
    <property type="entry name" value="Iojap_RsfS"/>
    <property type="match status" value="1"/>
</dbReference>
<sequence>MFRCNLLRRQWQAIFKRDYKAFGLGSGFYVTAALYATDHRNDSNGLAPLRDDIGTASTFTSKKLDVHEISDFTEVGFDKAIKREALKENHTKYLKLDEFLRTLRNEGAADIFVCTVPKNLKYVDYMCIITCLTHRHMSAVANMVRKMHKVTCNENDTPPKIEGKQSRDWIALDLGNIVLHIFSVEFRKLYDLESLWSIGCKYDKHCQRVENSHSNVFAEDITIRNF</sequence>